<dbReference type="InterPro" id="IPR051739">
    <property type="entry name" value="Rhomboid_IM_Serine_Proteases"/>
</dbReference>
<feature type="non-terminal residue" evidence="7">
    <location>
        <position position="86"/>
    </location>
</feature>
<keyword evidence="5 6" id="KW-0472">Membrane</keyword>
<keyword evidence="3 6" id="KW-0812">Transmembrane</keyword>
<dbReference type="OrthoDB" id="418595at2759"/>
<comment type="similarity">
    <text evidence="2">Belongs to the peptidase S54 family.</text>
</comment>
<proteinExistence type="inferred from homology"/>
<evidence type="ECO:0000256" key="1">
    <source>
        <dbReference type="ARBA" id="ARBA00004141"/>
    </source>
</evidence>
<dbReference type="GO" id="GO:0016020">
    <property type="term" value="C:membrane"/>
    <property type="evidence" value="ECO:0007669"/>
    <property type="project" value="UniProtKB-SubCell"/>
</dbReference>
<dbReference type="PANTHER" id="PTHR45840:SF2">
    <property type="entry name" value="PROTEIN RHOMBOID-RELATED"/>
    <property type="match status" value="1"/>
</dbReference>
<dbReference type="SUPFAM" id="SSF144091">
    <property type="entry name" value="Rhomboid-like"/>
    <property type="match status" value="1"/>
</dbReference>
<dbReference type="EMBL" id="NCKU01001830">
    <property type="protein sequence ID" value="RWS11133.1"/>
    <property type="molecule type" value="Genomic_DNA"/>
</dbReference>
<dbReference type="InterPro" id="IPR035952">
    <property type="entry name" value="Rhomboid-like_sf"/>
</dbReference>
<sequence length="86" mass="10313">MVKTVANNFLHDSKDRKYYADNYICWPPPFFILTITLIELSFFIYYSLSKGQLTTSGPVPVDSIFIYRPDKRDEIWRFFFYMVLHA</sequence>
<reference evidence="7 8" key="1">
    <citation type="journal article" date="2018" name="Gigascience">
        <title>Genomes of trombidid mites reveal novel predicted allergens and laterally-transferred genes associated with secondary metabolism.</title>
        <authorList>
            <person name="Dong X."/>
            <person name="Chaisiri K."/>
            <person name="Xia D."/>
            <person name="Armstrong S.D."/>
            <person name="Fang Y."/>
            <person name="Donnelly M.J."/>
            <person name="Kadowaki T."/>
            <person name="McGarry J.W."/>
            <person name="Darby A.C."/>
            <person name="Makepeace B.L."/>
        </authorList>
    </citation>
    <scope>NUCLEOTIDE SEQUENCE [LARGE SCALE GENOMIC DNA]</scope>
    <source>
        <strain evidence="7">UoL-WK</strain>
    </source>
</reference>
<dbReference type="GO" id="GO:0004252">
    <property type="term" value="F:serine-type endopeptidase activity"/>
    <property type="evidence" value="ECO:0007669"/>
    <property type="project" value="TreeGrafter"/>
</dbReference>
<evidence type="ECO:0000313" key="7">
    <source>
        <dbReference type="EMBL" id="RWS11133.1"/>
    </source>
</evidence>
<dbReference type="Proteomes" id="UP000285301">
    <property type="component" value="Unassembled WGS sequence"/>
</dbReference>
<evidence type="ECO:0000256" key="5">
    <source>
        <dbReference type="ARBA" id="ARBA00023136"/>
    </source>
</evidence>
<gene>
    <name evidence="7" type="ORF">B4U79_00201</name>
</gene>
<organism evidence="7 8">
    <name type="scientific">Dinothrombium tinctorium</name>
    <dbReference type="NCBI Taxonomy" id="1965070"/>
    <lineage>
        <taxon>Eukaryota</taxon>
        <taxon>Metazoa</taxon>
        <taxon>Ecdysozoa</taxon>
        <taxon>Arthropoda</taxon>
        <taxon>Chelicerata</taxon>
        <taxon>Arachnida</taxon>
        <taxon>Acari</taxon>
        <taxon>Acariformes</taxon>
        <taxon>Trombidiformes</taxon>
        <taxon>Prostigmata</taxon>
        <taxon>Anystina</taxon>
        <taxon>Parasitengona</taxon>
        <taxon>Trombidioidea</taxon>
        <taxon>Trombidiidae</taxon>
        <taxon>Dinothrombium</taxon>
    </lineage>
</organism>
<dbReference type="PANTHER" id="PTHR45840">
    <property type="entry name" value="RHOMBOID-RELATED PROTEIN"/>
    <property type="match status" value="1"/>
</dbReference>
<evidence type="ECO:0000256" key="6">
    <source>
        <dbReference type="SAM" id="Phobius"/>
    </source>
</evidence>
<dbReference type="STRING" id="1965070.A0A443R798"/>
<evidence type="ECO:0000256" key="2">
    <source>
        <dbReference type="ARBA" id="ARBA00009045"/>
    </source>
</evidence>
<keyword evidence="8" id="KW-1185">Reference proteome</keyword>
<keyword evidence="4 6" id="KW-1133">Transmembrane helix</keyword>
<comment type="caution">
    <text evidence="7">The sequence shown here is derived from an EMBL/GenBank/DDBJ whole genome shotgun (WGS) entry which is preliminary data.</text>
</comment>
<protein>
    <submittedName>
        <fullName evidence="7">Protein rhomboid-like protein</fullName>
    </submittedName>
</protein>
<evidence type="ECO:0000313" key="8">
    <source>
        <dbReference type="Proteomes" id="UP000285301"/>
    </source>
</evidence>
<accession>A0A443R798</accession>
<evidence type="ECO:0000256" key="4">
    <source>
        <dbReference type="ARBA" id="ARBA00022989"/>
    </source>
</evidence>
<dbReference type="AlphaFoldDB" id="A0A443R798"/>
<name>A0A443R798_9ACAR</name>
<comment type="subcellular location">
    <subcellularLocation>
        <location evidence="1">Membrane</location>
        <topology evidence="1">Multi-pass membrane protein</topology>
    </subcellularLocation>
</comment>
<evidence type="ECO:0000256" key="3">
    <source>
        <dbReference type="ARBA" id="ARBA00022692"/>
    </source>
</evidence>
<feature type="transmembrane region" description="Helical" evidence="6">
    <location>
        <begin position="30"/>
        <end position="48"/>
    </location>
</feature>